<dbReference type="AlphaFoldDB" id="A0A1E7DU38"/>
<dbReference type="RefSeq" id="WP_069936765.1">
    <property type="nucleotide sequence ID" value="NZ_MAMP01000001.1"/>
</dbReference>
<feature type="domain" description="STAS" evidence="1">
    <location>
        <begin position="160"/>
        <end position="271"/>
    </location>
</feature>
<dbReference type="CDD" id="cd07041">
    <property type="entry name" value="STAS_RsbR_RsbS_like"/>
    <property type="match status" value="1"/>
</dbReference>
<dbReference type="PANTHER" id="PTHR33745">
    <property type="entry name" value="RSBT ANTAGONIST PROTEIN RSBS-RELATED"/>
    <property type="match status" value="1"/>
</dbReference>
<dbReference type="Proteomes" id="UP000095658">
    <property type="component" value="Unassembled WGS sequence"/>
</dbReference>
<dbReference type="PANTHER" id="PTHR33745:SF8">
    <property type="entry name" value="BLUE-LIGHT PHOTORECEPTOR"/>
    <property type="match status" value="1"/>
</dbReference>
<dbReference type="InterPro" id="IPR002645">
    <property type="entry name" value="STAS_dom"/>
</dbReference>
<sequence>MNLFLRFSTYIGENVESLALEVVEGVLHRLKLDIPQWEKKQAIDMYVSLLRFFGESLVNEDKELVPDFFIDWSKKNAAMQISSNGKISEIAVRYPPTRDVLLEIVTEISIELGLSIKENAFIIKRLNTLLDISLNETIFAFERLFEESREVTQKELAALSAPIIPVKDGVVILPLIGDIDTYRVNYIIEHVIPKIGAMDIHYLIADFSGIYTINVDIAEYLDQIGSMLQLMGICVLTTGLRPELAQIVVNSRINISSINTFANVKKALESVK</sequence>
<name>A0A1E7DU38_9BACI</name>
<proteinExistence type="predicted"/>
<dbReference type="Pfam" id="PF01740">
    <property type="entry name" value="STAS"/>
    <property type="match status" value="1"/>
</dbReference>
<dbReference type="OrthoDB" id="2677458at2"/>
<dbReference type="Gene3D" id="3.30.750.24">
    <property type="entry name" value="STAS domain"/>
    <property type="match status" value="1"/>
</dbReference>
<evidence type="ECO:0000313" key="3">
    <source>
        <dbReference type="Proteomes" id="UP000095658"/>
    </source>
</evidence>
<reference evidence="2 3" key="1">
    <citation type="submission" date="2016-06" db="EMBL/GenBank/DDBJ databases">
        <title>Domibacillus iocasae genome sequencing.</title>
        <authorList>
            <person name="Verma A."/>
            <person name="Pal Y."/>
            <person name="Ojha A.K."/>
            <person name="Krishnamurthi S."/>
        </authorList>
    </citation>
    <scope>NUCLEOTIDE SEQUENCE [LARGE SCALE GENOMIC DNA]</scope>
    <source>
        <strain evidence="2 3">DSM 29979</strain>
    </source>
</reference>
<protein>
    <submittedName>
        <fullName evidence="2">Anti-anti-sigma factor</fullName>
    </submittedName>
</protein>
<dbReference type="InterPro" id="IPR036513">
    <property type="entry name" value="STAS_dom_sf"/>
</dbReference>
<gene>
    <name evidence="2" type="ORF">BA724_00650</name>
</gene>
<dbReference type="STRING" id="1714016.BA724_00650"/>
<evidence type="ECO:0000313" key="2">
    <source>
        <dbReference type="EMBL" id="OES46600.1"/>
    </source>
</evidence>
<comment type="caution">
    <text evidence="2">The sequence shown here is derived from an EMBL/GenBank/DDBJ whole genome shotgun (WGS) entry which is preliminary data.</text>
</comment>
<dbReference type="PROSITE" id="PS50801">
    <property type="entry name" value="STAS"/>
    <property type="match status" value="1"/>
</dbReference>
<keyword evidence="3" id="KW-1185">Reference proteome</keyword>
<dbReference type="SUPFAM" id="SSF52091">
    <property type="entry name" value="SpoIIaa-like"/>
    <property type="match status" value="1"/>
</dbReference>
<accession>A0A1E7DU38</accession>
<organism evidence="2 3">
    <name type="scientific">Domibacillus iocasae</name>
    <dbReference type="NCBI Taxonomy" id="1714016"/>
    <lineage>
        <taxon>Bacteria</taxon>
        <taxon>Bacillati</taxon>
        <taxon>Bacillota</taxon>
        <taxon>Bacilli</taxon>
        <taxon>Bacillales</taxon>
        <taxon>Bacillaceae</taxon>
        <taxon>Domibacillus</taxon>
    </lineage>
</organism>
<dbReference type="InterPro" id="IPR051932">
    <property type="entry name" value="Bact_StressResp_Reg"/>
</dbReference>
<dbReference type="EMBL" id="MAMP01000001">
    <property type="protein sequence ID" value="OES46600.1"/>
    <property type="molecule type" value="Genomic_DNA"/>
</dbReference>
<evidence type="ECO:0000259" key="1">
    <source>
        <dbReference type="PROSITE" id="PS50801"/>
    </source>
</evidence>